<dbReference type="AlphaFoldDB" id="A0A919CP67"/>
<evidence type="ECO:0000259" key="3">
    <source>
        <dbReference type="Pfam" id="PF01494"/>
    </source>
</evidence>
<dbReference type="InterPro" id="IPR050493">
    <property type="entry name" value="FAD-dep_Monooxygenase_BioMet"/>
</dbReference>
<keyword evidence="2" id="KW-0503">Monooxygenase</keyword>
<dbReference type="PANTHER" id="PTHR13789">
    <property type="entry name" value="MONOOXYGENASE"/>
    <property type="match status" value="1"/>
</dbReference>
<reference evidence="4" key="2">
    <citation type="submission" date="2020-09" db="EMBL/GenBank/DDBJ databases">
        <authorList>
            <person name="Sun Q."/>
            <person name="Kim S."/>
        </authorList>
    </citation>
    <scope>NUCLEOTIDE SEQUENCE</scope>
    <source>
        <strain evidence="4">KCTC 42651</strain>
    </source>
</reference>
<dbReference type="Gene3D" id="3.50.50.60">
    <property type="entry name" value="FAD/NAD(P)-binding domain"/>
    <property type="match status" value="1"/>
</dbReference>
<protein>
    <submittedName>
        <fullName evidence="4">Salicylate 1-monooxygenase</fullName>
    </submittedName>
</protein>
<evidence type="ECO:0000256" key="2">
    <source>
        <dbReference type="ARBA" id="ARBA00023033"/>
    </source>
</evidence>
<proteinExistence type="predicted"/>
<dbReference type="GO" id="GO:0071949">
    <property type="term" value="F:FAD binding"/>
    <property type="evidence" value="ECO:0007669"/>
    <property type="project" value="InterPro"/>
</dbReference>
<name>A0A919CP67_9PROT</name>
<dbReference type="EMBL" id="BMZS01000003">
    <property type="protein sequence ID" value="GHD45884.1"/>
    <property type="molecule type" value="Genomic_DNA"/>
</dbReference>
<keyword evidence="1" id="KW-0560">Oxidoreductase</keyword>
<dbReference type="RefSeq" id="WP_189988277.1">
    <property type="nucleotide sequence ID" value="NZ_BMZS01000003.1"/>
</dbReference>
<dbReference type="Gene3D" id="3.30.9.30">
    <property type="match status" value="1"/>
</dbReference>
<feature type="domain" description="FAD-binding" evidence="3">
    <location>
        <begin position="294"/>
        <end position="361"/>
    </location>
</feature>
<dbReference type="Pfam" id="PF01494">
    <property type="entry name" value="FAD_binding_3"/>
    <property type="match status" value="2"/>
</dbReference>
<dbReference type="SUPFAM" id="SSF51905">
    <property type="entry name" value="FAD/NAD(P)-binding domain"/>
    <property type="match status" value="1"/>
</dbReference>
<evidence type="ECO:0000313" key="4">
    <source>
        <dbReference type="EMBL" id="GHD45884.1"/>
    </source>
</evidence>
<dbReference type="GO" id="GO:0004497">
    <property type="term" value="F:monooxygenase activity"/>
    <property type="evidence" value="ECO:0007669"/>
    <property type="project" value="UniProtKB-KW"/>
</dbReference>
<evidence type="ECO:0000313" key="5">
    <source>
        <dbReference type="Proteomes" id="UP000630353"/>
    </source>
</evidence>
<dbReference type="PRINTS" id="PR00420">
    <property type="entry name" value="RNGMNOXGNASE"/>
</dbReference>
<dbReference type="SUPFAM" id="SSF54373">
    <property type="entry name" value="FAD-linked reductases, C-terminal domain"/>
    <property type="match status" value="1"/>
</dbReference>
<keyword evidence="5" id="KW-1185">Reference proteome</keyword>
<dbReference type="Proteomes" id="UP000630353">
    <property type="component" value="Unassembled WGS sequence"/>
</dbReference>
<sequence length="418" mass="45675">MKAIVVGGGIGGLATALSLHAKGIEVEVFEQSRSIRELGVGINTLPHAIKELADLGLLDALDAVGIRTYELIYTNRFGQEVWRDLRGTDAGYEFPQFSIHRGKLQGVLHQAVLERIGGGKVHPGHQLVEFSDDGSQVTARFERREGHDDVVVTGDVLIGADGIHSTVRRKFYPDEGPPSWNGLMLWRGAVEGKPFLTGRSMIIAGGMNAKFVCYPIFNDPHAPGTTLINWAVVARIGDGSTPPPRREDWSRLGNREELMEHVDGVFTLDVVDPVAIINSTIDFYEYPMCDRDPVEHWSFGRVTLLGDAAHPMYPVGSNGASQAVLDARCLADLLAGCNGDVTGALKAYEAERLPMTAEIVRTNRKGGPEQVIDLVEERAPDGFEKLEDVATREELEAVVRGYASLAKFSQSDVNRPRP</sequence>
<dbReference type="InterPro" id="IPR002938">
    <property type="entry name" value="FAD-bd"/>
</dbReference>
<dbReference type="InterPro" id="IPR036188">
    <property type="entry name" value="FAD/NAD-bd_sf"/>
</dbReference>
<feature type="domain" description="FAD-binding" evidence="3">
    <location>
        <begin position="2"/>
        <end position="170"/>
    </location>
</feature>
<organism evidence="4 5">
    <name type="scientific">Thalassobaculum fulvum</name>
    <dbReference type="NCBI Taxonomy" id="1633335"/>
    <lineage>
        <taxon>Bacteria</taxon>
        <taxon>Pseudomonadati</taxon>
        <taxon>Pseudomonadota</taxon>
        <taxon>Alphaproteobacteria</taxon>
        <taxon>Rhodospirillales</taxon>
        <taxon>Thalassobaculaceae</taxon>
        <taxon>Thalassobaculum</taxon>
    </lineage>
</organism>
<reference evidence="4" key="1">
    <citation type="journal article" date="2014" name="Int. J. Syst. Evol. Microbiol.">
        <title>Complete genome sequence of Corynebacterium casei LMG S-19264T (=DSM 44701T), isolated from a smear-ripened cheese.</title>
        <authorList>
            <consortium name="US DOE Joint Genome Institute (JGI-PGF)"/>
            <person name="Walter F."/>
            <person name="Albersmeier A."/>
            <person name="Kalinowski J."/>
            <person name="Ruckert C."/>
        </authorList>
    </citation>
    <scope>NUCLEOTIDE SEQUENCE</scope>
    <source>
        <strain evidence="4">KCTC 42651</strain>
    </source>
</reference>
<dbReference type="PANTHER" id="PTHR13789:SF268">
    <property type="entry name" value="5-METHYLPHENAZINE-1-CARBOXYLATE 1-MONOOXYGENASE"/>
    <property type="match status" value="1"/>
</dbReference>
<dbReference type="NCBIfam" id="NF005720">
    <property type="entry name" value="PRK07538.1"/>
    <property type="match status" value="1"/>
</dbReference>
<comment type="caution">
    <text evidence="4">The sequence shown here is derived from an EMBL/GenBank/DDBJ whole genome shotgun (WGS) entry which is preliminary data.</text>
</comment>
<evidence type="ECO:0000256" key="1">
    <source>
        <dbReference type="ARBA" id="ARBA00023002"/>
    </source>
</evidence>
<accession>A0A919CP67</accession>
<gene>
    <name evidence="4" type="ORF">GCM10017083_14450</name>
</gene>